<name>A0ABD0MLG3_CIRMR</name>
<reference evidence="1 2" key="1">
    <citation type="submission" date="2024-05" db="EMBL/GenBank/DDBJ databases">
        <title>Genome sequencing and assembly of Indian major carp, Cirrhinus mrigala (Hamilton, 1822).</title>
        <authorList>
            <person name="Mohindra V."/>
            <person name="Chowdhury L.M."/>
            <person name="Lal K."/>
            <person name="Jena J.K."/>
        </authorList>
    </citation>
    <scope>NUCLEOTIDE SEQUENCE [LARGE SCALE GENOMIC DNA]</scope>
    <source>
        <strain evidence="1">CM1030</strain>
        <tissue evidence="1">Blood</tissue>
    </source>
</reference>
<comment type="caution">
    <text evidence="1">The sequence shown here is derived from an EMBL/GenBank/DDBJ whole genome shotgun (WGS) entry which is preliminary data.</text>
</comment>
<keyword evidence="2" id="KW-1185">Reference proteome</keyword>
<protein>
    <submittedName>
        <fullName evidence="1">Uncharacterized protein</fullName>
    </submittedName>
</protein>
<dbReference type="EMBL" id="JAMKFB020000295">
    <property type="protein sequence ID" value="KAL0150490.1"/>
    <property type="molecule type" value="Genomic_DNA"/>
</dbReference>
<evidence type="ECO:0000313" key="2">
    <source>
        <dbReference type="Proteomes" id="UP001529510"/>
    </source>
</evidence>
<proteinExistence type="predicted"/>
<organism evidence="1 2">
    <name type="scientific">Cirrhinus mrigala</name>
    <name type="common">Mrigala</name>
    <dbReference type="NCBI Taxonomy" id="683832"/>
    <lineage>
        <taxon>Eukaryota</taxon>
        <taxon>Metazoa</taxon>
        <taxon>Chordata</taxon>
        <taxon>Craniata</taxon>
        <taxon>Vertebrata</taxon>
        <taxon>Euteleostomi</taxon>
        <taxon>Actinopterygii</taxon>
        <taxon>Neopterygii</taxon>
        <taxon>Teleostei</taxon>
        <taxon>Ostariophysi</taxon>
        <taxon>Cypriniformes</taxon>
        <taxon>Cyprinidae</taxon>
        <taxon>Labeoninae</taxon>
        <taxon>Labeonini</taxon>
        <taxon>Cirrhinus</taxon>
    </lineage>
</organism>
<accession>A0ABD0MLG3</accession>
<sequence length="83" mass="8555">MLIMVQAQEEEVVVDKGDEDALLVALAQTELADVGAAHKKAQAVQQLIDKVSACGLVQAALGLADAVAVPVDGQAEQLWGAMS</sequence>
<gene>
    <name evidence="1" type="ORF">M9458_054307</name>
</gene>
<dbReference type="AlphaFoldDB" id="A0ABD0MLG3"/>
<evidence type="ECO:0000313" key="1">
    <source>
        <dbReference type="EMBL" id="KAL0150490.1"/>
    </source>
</evidence>
<dbReference type="Proteomes" id="UP001529510">
    <property type="component" value="Unassembled WGS sequence"/>
</dbReference>